<proteinExistence type="predicted"/>
<protein>
    <submittedName>
        <fullName evidence="1">Uncharacterized protein</fullName>
    </submittedName>
</protein>
<comment type="caution">
    <text evidence="1">The sequence shown here is derived from an EMBL/GenBank/DDBJ whole genome shotgun (WGS) entry which is preliminary data.</text>
</comment>
<sequence>MFVRATIDGFQVAATYHNRQTSFYACDIWPKSPEAALQRDEVINDLSNPVYQNGRDSGSEQISAQILTKIKRE</sequence>
<evidence type="ECO:0000313" key="1">
    <source>
        <dbReference type="EMBL" id="KAA6401762.1"/>
    </source>
</evidence>
<organism evidence="1 2">
    <name type="scientific">Streblomastix strix</name>
    <dbReference type="NCBI Taxonomy" id="222440"/>
    <lineage>
        <taxon>Eukaryota</taxon>
        <taxon>Metamonada</taxon>
        <taxon>Preaxostyla</taxon>
        <taxon>Oxymonadida</taxon>
        <taxon>Streblomastigidae</taxon>
        <taxon>Streblomastix</taxon>
    </lineage>
</organism>
<accession>A0A5J4X4P6</accession>
<evidence type="ECO:0000313" key="2">
    <source>
        <dbReference type="Proteomes" id="UP000324800"/>
    </source>
</evidence>
<dbReference type="EMBL" id="SNRW01000337">
    <property type="protein sequence ID" value="KAA6401762.1"/>
    <property type="molecule type" value="Genomic_DNA"/>
</dbReference>
<gene>
    <name evidence="1" type="ORF">EZS28_002704</name>
</gene>
<dbReference type="AlphaFoldDB" id="A0A5J4X4P6"/>
<name>A0A5J4X4P6_9EUKA</name>
<dbReference type="Proteomes" id="UP000324800">
    <property type="component" value="Unassembled WGS sequence"/>
</dbReference>
<reference evidence="1 2" key="1">
    <citation type="submission" date="2019-03" db="EMBL/GenBank/DDBJ databases">
        <title>Single cell metagenomics reveals metabolic interactions within the superorganism composed of flagellate Streblomastix strix and complex community of Bacteroidetes bacteria on its surface.</title>
        <authorList>
            <person name="Treitli S.C."/>
            <person name="Kolisko M."/>
            <person name="Husnik F."/>
            <person name="Keeling P."/>
            <person name="Hampl V."/>
        </authorList>
    </citation>
    <scope>NUCLEOTIDE SEQUENCE [LARGE SCALE GENOMIC DNA]</scope>
    <source>
        <strain evidence="1">ST1C</strain>
    </source>
</reference>